<dbReference type="GO" id="GO:0006508">
    <property type="term" value="P:proteolysis"/>
    <property type="evidence" value="ECO:0007669"/>
    <property type="project" value="UniProtKB-KW"/>
</dbReference>
<evidence type="ECO:0000259" key="20">
    <source>
        <dbReference type="Pfam" id="PF00905"/>
    </source>
</evidence>
<organism evidence="22 23">
    <name type="scientific">Marininema halotolerans</name>
    <dbReference type="NCBI Taxonomy" id="1155944"/>
    <lineage>
        <taxon>Bacteria</taxon>
        <taxon>Bacillati</taxon>
        <taxon>Bacillota</taxon>
        <taxon>Bacilli</taxon>
        <taxon>Bacillales</taxon>
        <taxon>Thermoactinomycetaceae</taxon>
        <taxon>Marininema</taxon>
    </lineage>
</organism>
<evidence type="ECO:0000256" key="13">
    <source>
        <dbReference type="ARBA" id="ARBA00023136"/>
    </source>
</evidence>
<dbReference type="SUPFAM" id="SSF53955">
    <property type="entry name" value="Lysozyme-like"/>
    <property type="match status" value="1"/>
</dbReference>
<dbReference type="Pfam" id="PF00905">
    <property type="entry name" value="Transpeptidase"/>
    <property type="match status" value="1"/>
</dbReference>
<evidence type="ECO:0000256" key="8">
    <source>
        <dbReference type="ARBA" id="ARBA00022692"/>
    </source>
</evidence>
<accession>A0A1I6RYN5</accession>
<evidence type="ECO:0000256" key="7">
    <source>
        <dbReference type="ARBA" id="ARBA00022679"/>
    </source>
</evidence>
<dbReference type="EMBL" id="FPAA01000006">
    <property type="protein sequence ID" value="SFS69823.1"/>
    <property type="molecule type" value="Genomic_DNA"/>
</dbReference>
<dbReference type="GO" id="GO:0071555">
    <property type="term" value="P:cell wall organization"/>
    <property type="evidence" value="ECO:0007669"/>
    <property type="project" value="UniProtKB-KW"/>
</dbReference>
<gene>
    <name evidence="22" type="ORF">SAMN05444972_10637</name>
</gene>
<dbReference type="GO" id="GO:0008955">
    <property type="term" value="F:peptidoglycan glycosyltransferase activity"/>
    <property type="evidence" value="ECO:0007669"/>
    <property type="project" value="UniProtKB-EC"/>
</dbReference>
<dbReference type="GO" id="GO:0009252">
    <property type="term" value="P:peptidoglycan biosynthetic process"/>
    <property type="evidence" value="ECO:0007669"/>
    <property type="project" value="UniProtKB-KW"/>
</dbReference>
<dbReference type="InterPro" id="IPR023346">
    <property type="entry name" value="Lysozyme-like_dom_sf"/>
</dbReference>
<feature type="compositionally biased region" description="Pro residues" evidence="18">
    <location>
        <begin position="725"/>
        <end position="738"/>
    </location>
</feature>
<dbReference type="OrthoDB" id="9766909at2"/>
<feature type="region of interest" description="Disordered" evidence="18">
    <location>
        <begin position="704"/>
        <end position="785"/>
    </location>
</feature>
<evidence type="ECO:0000256" key="14">
    <source>
        <dbReference type="ARBA" id="ARBA00023268"/>
    </source>
</evidence>
<evidence type="ECO:0000256" key="16">
    <source>
        <dbReference type="ARBA" id="ARBA00034000"/>
    </source>
</evidence>
<keyword evidence="14" id="KW-0511">Multifunctional enzyme</keyword>
<evidence type="ECO:0000259" key="21">
    <source>
        <dbReference type="Pfam" id="PF00912"/>
    </source>
</evidence>
<dbReference type="PANTHER" id="PTHR32282">
    <property type="entry name" value="BINDING PROTEIN TRANSPEPTIDASE, PUTATIVE-RELATED"/>
    <property type="match status" value="1"/>
</dbReference>
<evidence type="ECO:0000256" key="2">
    <source>
        <dbReference type="ARBA" id="ARBA00007739"/>
    </source>
</evidence>
<keyword evidence="9" id="KW-0378">Hydrolase</keyword>
<feature type="compositionally biased region" description="Gly residues" evidence="18">
    <location>
        <begin position="756"/>
        <end position="771"/>
    </location>
</feature>
<dbReference type="PANTHER" id="PTHR32282:SF32">
    <property type="entry name" value="PENICILLIN-BINDING PROTEIN 2A"/>
    <property type="match status" value="1"/>
</dbReference>
<keyword evidence="15" id="KW-0961">Cell wall biogenesis/degradation</keyword>
<keyword evidence="5" id="KW-0645">Protease</keyword>
<dbReference type="FunFam" id="1.10.3810.10:FF:000001">
    <property type="entry name" value="Penicillin-binding protein 1A"/>
    <property type="match status" value="1"/>
</dbReference>
<keyword evidence="11" id="KW-0573">Peptidoglycan synthesis</keyword>
<dbReference type="InterPro" id="IPR001460">
    <property type="entry name" value="PCN-bd_Tpept"/>
</dbReference>
<feature type="compositionally biased region" description="Low complexity" evidence="18">
    <location>
        <begin position="739"/>
        <end position="755"/>
    </location>
</feature>
<evidence type="ECO:0000256" key="6">
    <source>
        <dbReference type="ARBA" id="ARBA00022676"/>
    </source>
</evidence>
<evidence type="ECO:0000256" key="5">
    <source>
        <dbReference type="ARBA" id="ARBA00022670"/>
    </source>
</evidence>
<dbReference type="GO" id="GO:0008658">
    <property type="term" value="F:penicillin binding"/>
    <property type="evidence" value="ECO:0007669"/>
    <property type="project" value="InterPro"/>
</dbReference>
<proteinExistence type="inferred from homology"/>
<comment type="similarity">
    <text evidence="1">In the C-terminal section; belongs to the transpeptidase family.</text>
</comment>
<dbReference type="InterPro" id="IPR001264">
    <property type="entry name" value="Glyco_trans_51"/>
</dbReference>
<evidence type="ECO:0000256" key="11">
    <source>
        <dbReference type="ARBA" id="ARBA00022984"/>
    </source>
</evidence>
<evidence type="ECO:0000313" key="23">
    <source>
        <dbReference type="Proteomes" id="UP000198660"/>
    </source>
</evidence>
<keyword evidence="3" id="KW-1003">Cell membrane</keyword>
<dbReference type="InterPro" id="IPR036950">
    <property type="entry name" value="PBP_transglycosylase"/>
</dbReference>
<keyword evidence="8 19" id="KW-0812">Transmembrane</keyword>
<evidence type="ECO:0000256" key="9">
    <source>
        <dbReference type="ARBA" id="ARBA00022801"/>
    </source>
</evidence>
<dbReference type="GO" id="GO:0030288">
    <property type="term" value="C:outer membrane-bounded periplasmic space"/>
    <property type="evidence" value="ECO:0007669"/>
    <property type="project" value="TreeGrafter"/>
</dbReference>
<keyword evidence="7" id="KW-0808">Transferase</keyword>
<dbReference type="InterPro" id="IPR050396">
    <property type="entry name" value="Glycosyltr_51/Transpeptidase"/>
</dbReference>
<evidence type="ECO:0000313" key="22">
    <source>
        <dbReference type="EMBL" id="SFS69823.1"/>
    </source>
</evidence>
<evidence type="ECO:0000256" key="17">
    <source>
        <dbReference type="ARBA" id="ARBA00049902"/>
    </source>
</evidence>
<evidence type="ECO:0000256" key="15">
    <source>
        <dbReference type="ARBA" id="ARBA00023316"/>
    </source>
</evidence>
<reference evidence="23" key="1">
    <citation type="submission" date="2016-10" db="EMBL/GenBank/DDBJ databases">
        <authorList>
            <person name="Varghese N."/>
            <person name="Submissions S."/>
        </authorList>
    </citation>
    <scope>NUCLEOTIDE SEQUENCE [LARGE SCALE GENOMIC DNA]</scope>
    <source>
        <strain evidence="23">DSM 45789</strain>
    </source>
</reference>
<evidence type="ECO:0000256" key="19">
    <source>
        <dbReference type="SAM" id="Phobius"/>
    </source>
</evidence>
<feature type="transmembrane region" description="Helical" evidence="19">
    <location>
        <begin position="29"/>
        <end position="57"/>
    </location>
</feature>
<feature type="domain" description="Glycosyl transferase family 51" evidence="21">
    <location>
        <begin position="89"/>
        <end position="273"/>
    </location>
</feature>
<keyword evidence="10" id="KW-0133">Cell shape</keyword>
<dbReference type="RefSeq" id="WP_091836791.1">
    <property type="nucleotide sequence ID" value="NZ_FPAA01000006.1"/>
</dbReference>
<dbReference type="Pfam" id="PF00912">
    <property type="entry name" value="Transgly"/>
    <property type="match status" value="1"/>
</dbReference>
<dbReference type="InterPro" id="IPR012338">
    <property type="entry name" value="Beta-lactam/transpept-like"/>
</dbReference>
<dbReference type="Gene3D" id="1.10.3810.10">
    <property type="entry name" value="Biosynthetic peptidoglycan transglycosylase-like"/>
    <property type="match status" value="1"/>
</dbReference>
<keyword evidence="13 19" id="KW-0472">Membrane</keyword>
<keyword evidence="12 19" id="KW-1133">Transmembrane helix</keyword>
<dbReference type="SUPFAM" id="SSF56601">
    <property type="entry name" value="beta-lactamase/transpeptidase-like"/>
    <property type="match status" value="1"/>
</dbReference>
<keyword evidence="23" id="KW-1185">Reference proteome</keyword>
<evidence type="ECO:0000256" key="10">
    <source>
        <dbReference type="ARBA" id="ARBA00022960"/>
    </source>
</evidence>
<name>A0A1I6RYN5_9BACL</name>
<feature type="domain" description="Penicillin-binding protein transpeptidase" evidence="20">
    <location>
        <begin position="401"/>
        <end position="647"/>
    </location>
</feature>
<evidence type="ECO:0000256" key="3">
    <source>
        <dbReference type="ARBA" id="ARBA00022475"/>
    </source>
</evidence>
<comment type="catalytic activity">
    <reaction evidence="17">
        <text>[GlcNAc-(1-&gt;4)-Mur2Ac(oyl-L-Ala-gamma-D-Glu-L-Lys-D-Ala-D-Ala)](n)-di-trans,octa-cis-undecaprenyl diphosphate + beta-D-GlcNAc-(1-&gt;4)-Mur2Ac(oyl-L-Ala-gamma-D-Glu-L-Lys-D-Ala-D-Ala)-di-trans,octa-cis-undecaprenyl diphosphate = [GlcNAc-(1-&gt;4)-Mur2Ac(oyl-L-Ala-gamma-D-Glu-L-Lys-D-Ala-D-Ala)](n+1)-di-trans,octa-cis-undecaprenyl diphosphate + di-trans,octa-cis-undecaprenyl diphosphate + H(+)</text>
        <dbReference type="Rhea" id="RHEA:23708"/>
        <dbReference type="Rhea" id="RHEA-COMP:9602"/>
        <dbReference type="Rhea" id="RHEA-COMP:9603"/>
        <dbReference type="ChEBI" id="CHEBI:15378"/>
        <dbReference type="ChEBI" id="CHEBI:58405"/>
        <dbReference type="ChEBI" id="CHEBI:60033"/>
        <dbReference type="ChEBI" id="CHEBI:78435"/>
        <dbReference type="EC" id="2.4.99.28"/>
    </reaction>
</comment>
<keyword evidence="4" id="KW-0121">Carboxypeptidase</keyword>
<comment type="catalytic activity">
    <reaction evidence="16">
        <text>Preferential cleavage: (Ac)2-L-Lys-D-Ala-|-D-Ala. Also transpeptidation of peptidyl-alanyl moieties that are N-acyl substituents of D-alanine.</text>
        <dbReference type="EC" id="3.4.16.4"/>
    </reaction>
</comment>
<comment type="similarity">
    <text evidence="2">In the N-terminal section; belongs to the glycosyltransferase 51 family.</text>
</comment>
<sequence length="785" mass="86482">MADQQSPFPRFKKQNPEQKTKRSRPWLRGILFTGLVFLSLVMVGTMASVGAATGYVASLVKKEPVRDKSELKEKISKWSQTSSAYFDDGKPIGRLRADADRHVVTMDEVSPHLIDALVSTEDREFFNHNGVVPHSILRAVWQKISNSDDQTGGSTLTQQLVKNSVLDNRDKTVARKAKEIFLAVRMENFFSKKEIMNAYLNSVYFGKGVNNRNMLGVQAAAKGMFGVKAKDLNLPQAAYIAGMVQRPNEYNPFRGKKYLKNGESRMKEVLYNMVENKKITKEEFKEAREFDIGKSLTKTGEQNAYSKYPYITMALEDEAAYLLLKADGHDPKKLSKEGKYGATLQEYKTEVLTGGYKIHTTINKDANRLMNQVAQNDSYYAAPLTYSVNGHLIKNAKEQVGAALLDSKTGATLGFVGGRDFEENQKNHALGNDAPRQPGSSIKPLLDFGPALDKGIISPESVFIDEPLSHVGGVYKNYTHRYDGAITARSALMKSINIPAIKALRAVGVQTGLDYLRKMNFPIHDHDGEASAIGGFTYGFTPQRMAGGYAMLANQGQFNEPYMVDRIEDASGKVIYQHKKDPIQVLSPQAAYWTTDMLRDVIRRGTGTYVGARTGGYDLAGKTGTTNQTADIWFMGYTPDITLGVWVGYEYSHRLTNDQRARIIWAAIFNAITKDNPDLSPKGHRFESESKMPYKCFECHKVKKKEKKEDPGGGDNGNNNGNTRPPRPPGNTDNPPPTTTGGDPGDQTGTPTDPGTGTGQGGDGQGNGDENGAGPNIVPRPPGRP</sequence>
<protein>
    <submittedName>
        <fullName evidence="22">Penicillin-binding protein</fullName>
    </submittedName>
</protein>
<dbReference type="AlphaFoldDB" id="A0A1I6RYN5"/>
<evidence type="ECO:0000256" key="12">
    <source>
        <dbReference type="ARBA" id="ARBA00022989"/>
    </source>
</evidence>
<evidence type="ECO:0000256" key="1">
    <source>
        <dbReference type="ARBA" id="ARBA00007090"/>
    </source>
</evidence>
<evidence type="ECO:0000256" key="18">
    <source>
        <dbReference type="SAM" id="MobiDB-lite"/>
    </source>
</evidence>
<evidence type="ECO:0000256" key="4">
    <source>
        <dbReference type="ARBA" id="ARBA00022645"/>
    </source>
</evidence>
<keyword evidence="6" id="KW-0328">Glycosyltransferase</keyword>
<feature type="region of interest" description="Disordered" evidence="18">
    <location>
        <begin position="1"/>
        <end position="22"/>
    </location>
</feature>
<dbReference type="Gene3D" id="3.40.710.10">
    <property type="entry name" value="DD-peptidase/beta-lactamase superfamily"/>
    <property type="match status" value="1"/>
</dbReference>
<dbReference type="Proteomes" id="UP000198660">
    <property type="component" value="Unassembled WGS sequence"/>
</dbReference>
<dbReference type="GO" id="GO:0008360">
    <property type="term" value="P:regulation of cell shape"/>
    <property type="evidence" value="ECO:0007669"/>
    <property type="project" value="UniProtKB-KW"/>
</dbReference>
<dbReference type="GO" id="GO:0009002">
    <property type="term" value="F:serine-type D-Ala-D-Ala carboxypeptidase activity"/>
    <property type="evidence" value="ECO:0007669"/>
    <property type="project" value="UniProtKB-EC"/>
</dbReference>